<dbReference type="IntAct" id="P74164">
    <property type="interactions" value="1"/>
</dbReference>
<dbReference type="InterPro" id="IPR014990">
    <property type="entry name" value="DUF1838"/>
</dbReference>
<dbReference type="STRING" id="1148.gene:10499129"/>
<reference evidence="2 3" key="2">
    <citation type="journal article" date="1996" name="DNA Res.">
        <title>Sequence analysis of the genome of the unicellular cyanobacterium Synechocystis sp. strain PCC6803. II. Sequence determination of the entire genome and assignment of potential protein-coding regions.</title>
        <authorList>
            <person name="Kaneko T."/>
            <person name="Sato S."/>
            <person name="Kotani H."/>
            <person name="Tanaka A."/>
            <person name="Asamizu E."/>
            <person name="Nakamura Y."/>
            <person name="Miyajima N."/>
            <person name="Hirosawa M."/>
            <person name="Sugiura M."/>
            <person name="Sasamoto S."/>
            <person name="Kimura T."/>
            <person name="Hosouchi T."/>
            <person name="Matsuno A."/>
            <person name="Muraki A."/>
            <person name="Nakazaki N."/>
            <person name="Naruo K."/>
            <person name="Okumura S."/>
            <person name="Shimpo S."/>
            <person name="Takeuchi C."/>
            <person name="Wada T."/>
            <person name="Watanabe A."/>
            <person name="Yamada M."/>
            <person name="Yasuda M."/>
            <person name="Tabata S."/>
        </authorList>
    </citation>
    <scope>NUCLEOTIDE SEQUENCE [LARGE SCALE GENOMIC DNA]</scope>
    <source>
        <strain evidence="3">ATCC 27184 / PCC 6803 / Kazusa</strain>
    </source>
</reference>
<gene>
    <name evidence="2" type="ordered locus">sll1378</name>
</gene>
<dbReference type="EMBL" id="BA000022">
    <property type="protein sequence ID" value="BAA18253.1"/>
    <property type="molecule type" value="Genomic_DNA"/>
</dbReference>
<dbReference type="GO" id="GO:0030288">
    <property type="term" value="C:outer membrane-bounded periplasmic space"/>
    <property type="evidence" value="ECO:0007005"/>
    <property type="project" value="UniProtKB"/>
</dbReference>
<dbReference type="EnsemblBacteria" id="BAA18253">
    <property type="protein sequence ID" value="BAA18253"/>
    <property type="gene ID" value="BAA18253"/>
</dbReference>
<dbReference type="PaxDb" id="1148-1653338"/>
<evidence type="ECO:0000313" key="3">
    <source>
        <dbReference type="Proteomes" id="UP000001425"/>
    </source>
</evidence>
<name>P74164_SYNY3</name>
<organism evidence="2 3">
    <name type="scientific">Synechocystis sp. (strain ATCC 27184 / PCC 6803 / Kazusa)</name>
    <dbReference type="NCBI Taxonomy" id="1111708"/>
    <lineage>
        <taxon>Bacteria</taxon>
        <taxon>Bacillati</taxon>
        <taxon>Cyanobacteriota</taxon>
        <taxon>Cyanophyceae</taxon>
        <taxon>Synechococcales</taxon>
        <taxon>Merismopediaceae</taxon>
        <taxon>Synechocystis</taxon>
    </lineage>
</organism>
<keyword evidence="3" id="KW-1185">Reference proteome</keyword>
<protein>
    <submittedName>
        <fullName evidence="2">Sll1378 protein</fullName>
    </submittedName>
</protein>
<dbReference type="InParanoid" id="P74164"/>
<feature type="compositionally biased region" description="Polar residues" evidence="1">
    <location>
        <begin position="283"/>
        <end position="300"/>
    </location>
</feature>
<dbReference type="KEGG" id="syn:sll1378"/>
<feature type="region of interest" description="Disordered" evidence="1">
    <location>
        <begin position="270"/>
        <end position="300"/>
    </location>
</feature>
<evidence type="ECO:0000256" key="1">
    <source>
        <dbReference type="SAM" id="MobiDB-lite"/>
    </source>
</evidence>
<reference evidence="2 3" key="1">
    <citation type="journal article" date="1995" name="DNA Res.">
        <title>Sequence analysis of the genome of the unicellular cyanobacterium Synechocystis sp. strain PCC6803. I. Sequence features in the 1 Mb region from map positions 64% to 92% of the genome.</title>
        <authorList>
            <person name="Kaneko T."/>
            <person name="Tanaka A."/>
            <person name="Sato S."/>
            <person name="Kotani H."/>
            <person name="Sazuka T."/>
            <person name="Miyajima N."/>
            <person name="Sugiura M."/>
            <person name="Tabata S."/>
        </authorList>
    </citation>
    <scope>NUCLEOTIDE SEQUENCE [LARGE SCALE GENOMIC DNA]</scope>
    <source>
        <strain evidence="3">ATCC 27184 / PCC 6803 / Kazusa</strain>
    </source>
</reference>
<proteinExistence type="predicted"/>
<dbReference type="Proteomes" id="UP000001425">
    <property type="component" value="Chromosome"/>
</dbReference>
<dbReference type="AlphaFoldDB" id="P74164"/>
<dbReference type="eggNOG" id="ENOG502Z8YY">
    <property type="taxonomic scope" value="Bacteria"/>
</dbReference>
<sequence length="300" mass="33916">MALTMPRFFSAFLSPLSVVLLVAGMGFPAVQALELGEPEGQLQALRKVFCSTEDGQPIIYWWEGKTYSRIPGEPDRLLFLVEGMNIRQCGPLADGHDDEDFRMVSREILLYKDPVTGEVLRQWENPWTGKTVEVFHVANDPVNFSYRLKDNDGSPIARELTVLGNQWWMNVTVPLFYPNPLGGKFQRYVGGTYHATEMFNFFGDVDALTDPQGTSAPASVGWARLSNWLPWMEMGDRVGLLYFNTAGRKLASFDDLSAVMQKEITTNFPEYVEPPPLSDQRPNETSWSSFRQLLESGKNQ</sequence>
<dbReference type="Pfam" id="PF08894">
    <property type="entry name" value="DUF1838"/>
    <property type="match status" value="1"/>
</dbReference>
<accession>P74164</accession>
<evidence type="ECO:0000313" key="2">
    <source>
        <dbReference type="EMBL" id="BAA18253.1"/>
    </source>
</evidence>
<dbReference type="PIR" id="S75692">
    <property type="entry name" value="S75692"/>
</dbReference>